<sequence>MAISQLTISIFVILSVALFVQMGAGDDPLKRIGADCRNSNHFPARSKYHKNLSILLNDLQNKTPDTGFALEFVGEPKTGRGVYGRSFCRGDISRTECKACVGAVIARILEKCPLKKGAVGLSEICSLIYSHRDIFHKYIVDTYYISRGRNISISAPVETITKFVNNLTDKAIATKTFFATGDVKLADESGNTIYGLVQCALDLSPADCKSCIAGMLERIPDFTPRGGRFVSAACTLQYEFYQFFIA</sequence>
<keyword evidence="4" id="KW-0677">Repeat</keyword>
<dbReference type="RefSeq" id="XP_027087597.1">
    <property type="nucleotide sequence ID" value="XM_027231796.1"/>
</dbReference>
<protein>
    <submittedName>
        <fullName evidence="9">Antimicrobial ginkbilobin-2-like protein</fullName>
    </submittedName>
</protein>
<dbReference type="GeneID" id="113709046"/>
<proteinExistence type="inferred from homology"/>
<dbReference type="Pfam" id="PF01657">
    <property type="entry name" value="Stress-antifung"/>
    <property type="match status" value="2"/>
</dbReference>
<dbReference type="PROSITE" id="PS51473">
    <property type="entry name" value="GNK2"/>
    <property type="match status" value="2"/>
</dbReference>
<feature type="signal peptide" evidence="6">
    <location>
        <begin position="1"/>
        <end position="25"/>
    </location>
</feature>
<evidence type="ECO:0000256" key="6">
    <source>
        <dbReference type="SAM" id="SignalP"/>
    </source>
</evidence>
<keyword evidence="2" id="KW-0964">Secreted</keyword>
<dbReference type="InterPro" id="IPR038408">
    <property type="entry name" value="GNK2_sf"/>
</dbReference>
<evidence type="ECO:0000259" key="7">
    <source>
        <dbReference type="PROSITE" id="PS51473"/>
    </source>
</evidence>
<dbReference type="OrthoDB" id="1731016at2759"/>
<dbReference type="PANTHER" id="PTHR32411">
    <property type="entry name" value="CYSTEINE-RICH REPEAT SECRETORY PROTEIN 38-RELATED"/>
    <property type="match status" value="1"/>
</dbReference>
<dbReference type="GO" id="GO:0005576">
    <property type="term" value="C:extracellular region"/>
    <property type="evidence" value="ECO:0007669"/>
    <property type="project" value="UniProtKB-SubCell"/>
</dbReference>
<name>A0A6P6UCB8_COFAR</name>
<keyword evidence="3 6" id="KW-0732">Signal</keyword>
<evidence type="ECO:0000256" key="2">
    <source>
        <dbReference type="ARBA" id="ARBA00022525"/>
    </source>
</evidence>
<accession>A0A6P6UCB8</accession>
<keyword evidence="8" id="KW-1185">Reference proteome</keyword>
<gene>
    <name evidence="9" type="primary">LOC113709046</name>
</gene>
<feature type="domain" description="Gnk2-homologous" evidence="7">
    <location>
        <begin position="30"/>
        <end position="134"/>
    </location>
</feature>
<organism evidence="8 9">
    <name type="scientific">Coffea arabica</name>
    <name type="common">Arabian coffee</name>
    <dbReference type="NCBI Taxonomy" id="13443"/>
    <lineage>
        <taxon>Eukaryota</taxon>
        <taxon>Viridiplantae</taxon>
        <taxon>Streptophyta</taxon>
        <taxon>Embryophyta</taxon>
        <taxon>Tracheophyta</taxon>
        <taxon>Spermatophyta</taxon>
        <taxon>Magnoliopsida</taxon>
        <taxon>eudicotyledons</taxon>
        <taxon>Gunneridae</taxon>
        <taxon>Pentapetalae</taxon>
        <taxon>asterids</taxon>
        <taxon>lamiids</taxon>
        <taxon>Gentianales</taxon>
        <taxon>Rubiaceae</taxon>
        <taxon>Ixoroideae</taxon>
        <taxon>Gardenieae complex</taxon>
        <taxon>Bertiereae - Coffeeae clade</taxon>
        <taxon>Coffeeae</taxon>
        <taxon>Coffea</taxon>
    </lineage>
</organism>
<dbReference type="InterPro" id="IPR050581">
    <property type="entry name" value="CRR_secretory_protein"/>
</dbReference>
<dbReference type="Gene3D" id="3.30.430.20">
    <property type="entry name" value="Gnk2 domain, C-X8-C-X2-C motif"/>
    <property type="match status" value="2"/>
</dbReference>
<evidence type="ECO:0000256" key="1">
    <source>
        <dbReference type="ARBA" id="ARBA00004613"/>
    </source>
</evidence>
<evidence type="ECO:0000313" key="8">
    <source>
        <dbReference type="Proteomes" id="UP001652660"/>
    </source>
</evidence>
<dbReference type="PANTHER" id="PTHR32411:SF43">
    <property type="entry name" value="CYSTEINE-RICH REPEAT SECRETORY PROTEIN 38"/>
    <property type="match status" value="1"/>
</dbReference>
<evidence type="ECO:0000256" key="5">
    <source>
        <dbReference type="ARBA" id="ARBA00038515"/>
    </source>
</evidence>
<feature type="chain" id="PRO_5028260081" evidence="6">
    <location>
        <begin position="26"/>
        <end position="246"/>
    </location>
</feature>
<comment type="subcellular location">
    <subcellularLocation>
        <location evidence="1">Secreted</location>
    </subcellularLocation>
</comment>
<evidence type="ECO:0000313" key="9">
    <source>
        <dbReference type="RefSeq" id="XP_027087597.1"/>
    </source>
</evidence>
<reference evidence="8" key="1">
    <citation type="journal article" date="2025" name="Foods">
        <title>Unveiling the Microbial Signatures of Arabica Coffee Cherries: Insights into Ripeness Specific Diversity, Functional Traits, and Implications for Quality and Safety.</title>
        <authorList>
            <consortium name="RefSeq"/>
            <person name="Tenea G.N."/>
            <person name="Cifuentes V."/>
            <person name="Reyes P."/>
            <person name="Cevallos-Vallejos M."/>
        </authorList>
    </citation>
    <scope>NUCLEOTIDE SEQUENCE [LARGE SCALE GENOMIC DNA]</scope>
</reference>
<feature type="domain" description="Gnk2-homologous" evidence="7">
    <location>
        <begin position="138"/>
        <end position="243"/>
    </location>
</feature>
<evidence type="ECO:0000256" key="3">
    <source>
        <dbReference type="ARBA" id="ARBA00022729"/>
    </source>
</evidence>
<comment type="similarity">
    <text evidence="5">Belongs to the cysteine-rich repeat secretory protein family.</text>
</comment>
<reference evidence="9" key="2">
    <citation type="submission" date="2025-08" db="UniProtKB">
        <authorList>
            <consortium name="RefSeq"/>
        </authorList>
    </citation>
    <scope>IDENTIFICATION</scope>
    <source>
        <tissue evidence="9">Leaves</tissue>
    </source>
</reference>
<evidence type="ECO:0000256" key="4">
    <source>
        <dbReference type="ARBA" id="ARBA00022737"/>
    </source>
</evidence>
<dbReference type="Proteomes" id="UP001652660">
    <property type="component" value="Chromosome 9c"/>
</dbReference>
<dbReference type="CDD" id="cd23509">
    <property type="entry name" value="Gnk2-like"/>
    <property type="match status" value="2"/>
</dbReference>
<dbReference type="InterPro" id="IPR002902">
    <property type="entry name" value="GNK2"/>
</dbReference>
<dbReference type="AlphaFoldDB" id="A0A6P6UCB8"/>